<evidence type="ECO:0000256" key="1">
    <source>
        <dbReference type="SAM" id="MobiDB-lite"/>
    </source>
</evidence>
<accession>A0A3S5BG71</accession>
<dbReference type="EMBL" id="CAAALY010059461">
    <property type="protein sequence ID" value="VEL22991.1"/>
    <property type="molecule type" value="Genomic_DNA"/>
</dbReference>
<keyword evidence="4" id="KW-1185">Reference proteome</keyword>
<name>A0A3S5BG71_9PLAT</name>
<dbReference type="AlphaFoldDB" id="A0A3S5BG71"/>
<proteinExistence type="predicted"/>
<keyword evidence="2" id="KW-0812">Transmembrane</keyword>
<sequence length="88" mass="9641">MMEGEASTGQLRVEKSIQMQRVPIGFVNAITAFGTFALLLLLIQVHRFVFVGPSEKVGVSRGFQTRRTRKTDSSSTPREAGRLPCSTG</sequence>
<keyword evidence="2" id="KW-0472">Membrane</keyword>
<comment type="caution">
    <text evidence="3">The sequence shown here is derived from an EMBL/GenBank/DDBJ whole genome shotgun (WGS) entry which is preliminary data.</text>
</comment>
<dbReference type="Proteomes" id="UP000784294">
    <property type="component" value="Unassembled WGS sequence"/>
</dbReference>
<evidence type="ECO:0000313" key="3">
    <source>
        <dbReference type="EMBL" id="VEL22991.1"/>
    </source>
</evidence>
<evidence type="ECO:0000256" key="2">
    <source>
        <dbReference type="SAM" id="Phobius"/>
    </source>
</evidence>
<feature type="region of interest" description="Disordered" evidence="1">
    <location>
        <begin position="60"/>
        <end position="88"/>
    </location>
</feature>
<reference evidence="3" key="1">
    <citation type="submission" date="2018-11" db="EMBL/GenBank/DDBJ databases">
        <authorList>
            <consortium name="Pathogen Informatics"/>
        </authorList>
    </citation>
    <scope>NUCLEOTIDE SEQUENCE</scope>
</reference>
<feature type="transmembrane region" description="Helical" evidence="2">
    <location>
        <begin position="21"/>
        <end position="43"/>
    </location>
</feature>
<evidence type="ECO:0000313" key="4">
    <source>
        <dbReference type="Proteomes" id="UP000784294"/>
    </source>
</evidence>
<protein>
    <submittedName>
        <fullName evidence="3">Uncharacterized protein</fullName>
    </submittedName>
</protein>
<organism evidence="3 4">
    <name type="scientific">Protopolystoma xenopodis</name>
    <dbReference type="NCBI Taxonomy" id="117903"/>
    <lineage>
        <taxon>Eukaryota</taxon>
        <taxon>Metazoa</taxon>
        <taxon>Spiralia</taxon>
        <taxon>Lophotrochozoa</taxon>
        <taxon>Platyhelminthes</taxon>
        <taxon>Monogenea</taxon>
        <taxon>Polyopisthocotylea</taxon>
        <taxon>Polystomatidea</taxon>
        <taxon>Polystomatidae</taxon>
        <taxon>Protopolystoma</taxon>
    </lineage>
</organism>
<keyword evidence="2" id="KW-1133">Transmembrane helix</keyword>
<gene>
    <name evidence="3" type="ORF">PXEA_LOCUS16431</name>
</gene>